<keyword evidence="1 4" id="KW-0378">Hydrolase</keyword>
<accession>A0A6A5Z0W4</accession>
<dbReference type="OrthoDB" id="408373at2759"/>
<dbReference type="Pfam" id="PF00561">
    <property type="entry name" value="Abhydrolase_1"/>
    <property type="match status" value="1"/>
</dbReference>
<dbReference type="Gene3D" id="3.40.50.1820">
    <property type="entry name" value="alpha/beta hydrolase"/>
    <property type="match status" value="1"/>
</dbReference>
<name>A0A6A5Z0W4_9PLEO</name>
<dbReference type="Proteomes" id="UP000799770">
    <property type="component" value="Unassembled WGS sequence"/>
</dbReference>
<evidence type="ECO:0000313" key="4">
    <source>
        <dbReference type="EMBL" id="KAF2113065.1"/>
    </source>
</evidence>
<dbReference type="PANTHER" id="PTHR43329">
    <property type="entry name" value="EPOXIDE HYDROLASE"/>
    <property type="match status" value="1"/>
</dbReference>
<sequence>MVRVALEPNRTIWRPSSISLPFIAAFAPLVSGASSLHPTVSRTTTPSIDATLSVPTISTPIFDFKVSHLELLKYVNTSRLRIAYYESGPRTGPPVLLLHGWPYDILAYIAVAPALAAKGYRVLVPYLRGNGPITFLYTDTFRSGEQATLGYDIIELLDALSIPSATFAGYDWGSMGACVAAALWPEKCNVLVSVNSYQIQDLSIAWNPLDPTIESGFWYFYYFLTPRGEQALVRNPKDIARMVWTRNSPRWNVTEEELDRAAKTFENPDYVTIPKISVPSVTLDGDADGNFPATNGSGTAKYFTGIRVHRQIEGGGHDLPQEMPEAFIDAVVEVSGLRGSD</sequence>
<dbReference type="SUPFAM" id="SSF53474">
    <property type="entry name" value="alpha/beta-Hydrolases"/>
    <property type="match status" value="1"/>
</dbReference>
<reference evidence="4" key="1">
    <citation type="journal article" date="2020" name="Stud. Mycol.">
        <title>101 Dothideomycetes genomes: a test case for predicting lifestyles and emergence of pathogens.</title>
        <authorList>
            <person name="Haridas S."/>
            <person name="Albert R."/>
            <person name="Binder M."/>
            <person name="Bloem J."/>
            <person name="Labutti K."/>
            <person name="Salamov A."/>
            <person name="Andreopoulos B."/>
            <person name="Baker S."/>
            <person name="Barry K."/>
            <person name="Bills G."/>
            <person name="Bluhm B."/>
            <person name="Cannon C."/>
            <person name="Castanera R."/>
            <person name="Culley D."/>
            <person name="Daum C."/>
            <person name="Ezra D."/>
            <person name="Gonzalez J."/>
            <person name="Henrissat B."/>
            <person name="Kuo A."/>
            <person name="Liang C."/>
            <person name="Lipzen A."/>
            <person name="Lutzoni F."/>
            <person name="Magnuson J."/>
            <person name="Mondo S."/>
            <person name="Nolan M."/>
            <person name="Ohm R."/>
            <person name="Pangilinan J."/>
            <person name="Park H.-J."/>
            <person name="Ramirez L."/>
            <person name="Alfaro M."/>
            <person name="Sun H."/>
            <person name="Tritt A."/>
            <person name="Yoshinaga Y."/>
            <person name="Zwiers L.-H."/>
            <person name="Turgeon B."/>
            <person name="Goodwin S."/>
            <person name="Spatafora J."/>
            <person name="Crous P."/>
            <person name="Grigoriev I."/>
        </authorList>
    </citation>
    <scope>NUCLEOTIDE SEQUENCE</scope>
    <source>
        <strain evidence="4">CBS 627.86</strain>
    </source>
</reference>
<evidence type="ECO:0000259" key="3">
    <source>
        <dbReference type="Pfam" id="PF00561"/>
    </source>
</evidence>
<proteinExistence type="inferred from homology"/>
<dbReference type="PRINTS" id="PR00412">
    <property type="entry name" value="EPOXHYDRLASE"/>
</dbReference>
<dbReference type="InterPro" id="IPR000073">
    <property type="entry name" value="AB_hydrolase_1"/>
</dbReference>
<protein>
    <submittedName>
        <fullName evidence="4">Alpha/Beta hydrolase protein</fullName>
    </submittedName>
</protein>
<dbReference type="EMBL" id="ML977329">
    <property type="protein sequence ID" value="KAF2113065.1"/>
    <property type="molecule type" value="Genomic_DNA"/>
</dbReference>
<evidence type="ECO:0000313" key="5">
    <source>
        <dbReference type="Proteomes" id="UP000799770"/>
    </source>
</evidence>
<organism evidence="4 5">
    <name type="scientific">Lophiotrema nucula</name>
    <dbReference type="NCBI Taxonomy" id="690887"/>
    <lineage>
        <taxon>Eukaryota</taxon>
        <taxon>Fungi</taxon>
        <taxon>Dikarya</taxon>
        <taxon>Ascomycota</taxon>
        <taxon>Pezizomycotina</taxon>
        <taxon>Dothideomycetes</taxon>
        <taxon>Pleosporomycetidae</taxon>
        <taxon>Pleosporales</taxon>
        <taxon>Lophiotremataceae</taxon>
        <taxon>Lophiotrema</taxon>
    </lineage>
</organism>
<dbReference type="InterPro" id="IPR029058">
    <property type="entry name" value="AB_hydrolase_fold"/>
</dbReference>
<dbReference type="AlphaFoldDB" id="A0A6A5Z0W4"/>
<evidence type="ECO:0000256" key="2">
    <source>
        <dbReference type="ARBA" id="ARBA00038334"/>
    </source>
</evidence>
<gene>
    <name evidence="4" type="ORF">BDV96DRAFT_648681</name>
</gene>
<comment type="similarity">
    <text evidence="2">Belongs to the AB hydrolase superfamily. Epoxide hydrolase family.</text>
</comment>
<keyword evidence="5" id="KW-1185">Reference proteome</keyword>
<dbReference type="InterPro" id="IPR000639">
    <property type="entry name" value="Epox_hydrolase-like"/>
</dbReference>
<feature type="domain" description="AB hydrolase-1" evidence="3">
    <location>
        <begin position="93"/>
        <end position="250"/>
    </location>
</feature>
<dbReference type="GO" id="GO:0016787">
    <property type="term" value="F:hydrolase activity"/>
    <property type="evidence" value="ECO:0007669"/>
    <property type="project" value="UniProtKB-KW"/>
</dbReference>
<evidence type="ECO:0000256" key="1">
    <source>
        <dbReference type="ARBA" id="ARBA00022801"/>
    </source>
</evidence>